<reference evidence="1 2" key="1">
    <citation type="submission" date="2023-09" db="EMBL/GenBank/DDBJ databases">
        <authorList>
            <person name="Rey-Velasco X."/>
        </authorList>
    </citation>
    <scope>NUCLEOTIDE SEQUENCE [LARGE SCALE GENOMIC DNA]</scope>
    <source>
        <strain evidence="1 2">P117</strain>
    </source>
</reference>
<sequence length="194" mass="21994">MKLNTFAMIRDLARPKDMLFSCALMQRMLPSYQLFSEASEFGDPQIAQNVLDLIWEWCATPKNKFNATVQAEKVEEIIPDIANFDSFGVYPALDYCMALSCALQAFNQEHEQPAVTIAKLSQGSVEAYILATAEQELTSQEIKEHPLMVFEIETQMSLLSYCRDNKMTKDLVTQLKADLIRQNPSNLGLEVTEK</sequence>
<dbReference type="Proteomes" id="UP001253545">
    <property type="component" value="Unassembled WGS sequence"/>
</dbReference>
<protein>
    <submittedName>
        <fullName evidence="1">YjaG family protein</fullName>
    </submittedName>
</protein>
<dbReference type="EMBL" id="JAVRHX010000003">
    <property type="protein sequence ID" value="MDT0595456.1"/>
    <property type="molecule type" value="Genomic_DNA"/>
</dbReference>
<gene>
    <name evidence="1" type="ORF">RM552_11415</name>
</gene>
<proteinExistence type="predicted"/>
<comment type="caution">
    <text evidence="1">The sequence shown here is derived from an EMBL/GenBank/DDBJ whole genome shotgun (WGS) entry which is preliminary data.</text>
</comment>
<evidence type="ECO:0000313" key="2">
    <source>
        <dbReference type="Proteomes" id="UP001253545"/>
    </source>
</evidence>
<dbReference type="Gene3D" id="1.20.1590.10">
    <property type="entry name" value="YP_001051499.1 domain like"/>
    <property type="match status" value="1"/>
</dbReference>
<dbReference type="Pfam" id="PF04222">
    <property type="entry name" value="DUF416"/>
    <property type="match status" value="1"/>
</dbReference>
<dbReference type="InterPro" id="IPR023381">
    <property type="entry name" value="YP001051499.1-like_dom_sf"/>
</dbReference>
<keyword evidence="2" id="KW-1185">Reference proteome</keyword>
<evidence type="ECO:0000313" key="1">
    <source>
        <dbReference type="EMBL" id="MDT0595456.1"/>
    </source>
</evidence>
<dbReference type="RefSeq" id="WP_311368972.1">
    <property type="nucleotide sequence ID" value="NZ_JAVRHX010000003.1"/>
</dbReference>
<accession>A0ABU2ZS51</accession>
<organism evidence="1 2">
    <name type="scientific">Glaciecola petra</name>
    <dbReference type="NCBI Taxonomy" id="3075602"/>
    <lineage>
        <taxon>Bacteria</taxon>
        <taxon>Pseudomonadati</taxon>
        <taxon>Pseudomonadota</taxon>
        <taxon>Gammaproteobacteria</taxon>
        <taxon>Alteromonadales</taxon>
        <taxon>Alteromonadaceae</taxon>
        <taxon>Glaciecola</taxon>
    </lineage>
</organism>
<dbReference type="InterPro" id="IPR007338">
    <property type="entry name" value="DUF416"/>
</dbReference>
<name>A0ABU2ZS51_9ALTE</name>